<dbReference type="GO" id="GO:0070291">
    <property type="term" value="P:N-acylethanolamine metabolic process"/>
    <property type="evidence" value="ECO:0007669"/>
    <property type="project" value="TreeGrafter"/>
</dbReference>
<evidence type="ECO:0000256" key="1">
    <source>
        <dbReference type="SAM" id="SignalP"/>
    </source>
</evidence>
<accession>A0A223NTQ5</accession>
<gene>
    <name evidence="3" type="ORF">MuYL_1128</name>
</gene>
<evidence type="ECO:0000259" key="2">
    <source>
        <dbReference type="PROSITE" id="PS51704"/>
    </source>
</evidence>
<dbReference type="PROSITE" id="PS51704">
    <property type="entry name" value="GP_PDE"/>
    <property type="match status" value="1"/>
</dbReference>
<dbReference type="GO" id="GO:0006580">
    <property type="term" value="P:ethanolamine metabolic process"/>
    <property type="evidence" value="ECO:0007669"/>
    <property type="project" value="TreeGrafter"/>
</dbReference>
<dbReference type="Proteomes" id="UP000215002">
    <property type="component" value="Chromosome"/>
</dbReference>
<dbReference type="InterPro" id="IPR017946">
    <property type="entry name" value="PLC-like_Pdiesterase_TIM-brl"/>
</dbReference>
<feature type="chain" id="PRO_5013347605" description="GP-PDE domain-containing protein" evidence="1">
    <location>
        <begin position="20"/>
        <end position="271"/>
    </location>
</feature>
<dbReference type="GO" id="GO:0006644">
    <property type="term" value="P:phospholipid metabolic process"/>
    <property type="evidence" value="ECO:0007669"/>
    <property type="project" value="TreeGrafter"/>
</dbReference>
<dbReference type="AlphaFoldDB" id="A0A223NTQ5"/>
<dbReference type="CDD" id="cd08566">
    <property type="entry name" value="GDPD_AtGDE_like"/>
    <property type="match status" value="1"/>
</dbReference>
<reference evidence="3 4" key="1">
    <citation type="submission" date="2017-08" db="EMBL/GenBank/DDBJ databases">
        <title>Complete genome sequence of Mucilaginibacter sp. strain BJC16-A31.</title>
        <authorList>
            <consortium name="Henan University of Science and Technology"/>
            <person name="You X."/>
        </authorList>
    </citation>
    <scope>NUCLEOTIDE SEQUENCE [LARGE SCALE GENOMIC DNA]</scope>
    <source>
        <strain evidence="3 4">BJC16-A31</strain>
    </source>
</reference>
<evidence type="ECO:0000313" key="3">
    <source>
        <dbReference type="EMBL" id="ASU33028.1"/>
    </source>
</evidence>
<dbReference type="GO" id="GO:0008889">
    <property type="term" value="F:glycerophosphodiester phosphodiesterase activity"/>
    <property type="evidence" value="ECO:0007669"/>
    <property type="project" value="TreeGrafter"/>
</dbReference>
<dbReference type="PANTHER" id="PTHR46320:SF1">
    <property type="entry name" value="GLYCEROPHOSPHODIESTER PHOSPHODIESTERASE 1"/>
    <property type="match status" value="1"/>
</dbReference>
<keyword evidence="1" id="KW-0732">Signal</keyword>
<dbReference type="Pfam" id="PF03009">
    <property type="entry name" value="GDPD"/>
    <property type="match status" value="1"/>
</dbReference>
<evidence type="ECO:0000313" key="4">
    <source>
        <dbReference type="Proteomes" id="UP000215002"/>
    </source>
</evidence>
<dbReference type="PANTHER" id="PTHR46320">
    <property type="entry name" value="GLYCEROPHOSPHODIESTER PHOSPHODIESTERASE 1"/>
    <property type="match status" value="1"/>
</dbReference>
<sequence>MKKIYLAAALLLLLTETYAQNPVPAARHKYIVIAHRGDHTIYPENSLKGYAATIKDGADYIEIDLRTTSDGKLVSMHDASINRMTESKGLIKDFTLQQLEELKVRVKSKPDTATYRIPTFEQILKLCRNKIYIYIDFKEADAAATLALLKQYHMERQVLIYINKASQITDWRKTDPAMPLMLSTPDSVKDAAGMKKFIDTWHPDVLDGNYDTYNSQMLELAATLKIPVWPDAQGPQEGPLVWDKAIALGLKGVQTDNPPALIKYLKSKGLR</sequence>
<dbReference type="KEGG" id="muc:MuYL_1128"/>
<dbReference type="InterPro" id="IPR030395">
    <property type="entry name" value="GP_PDE_dom"/>
</dbReference>
<dbReference type="EMBL" id="CP022743">
    <property type="protein sequence ID" value="ASU33028.1"/>
    <property type="molecule type" value="Genomic_DNA"/>
</dbReference>
<dbReference type="Gene3D" id="3.20.20.190">
    <property type="entry name" value="Phosphatidylinositol (PI) phosphodiesterase"/>
    <property type="match status" value="1"/>
</dbReference>
<keyword evidence="4" id="KW-1185">Reference proteome</keyword>
<name>A0A223NTQ5_9SPHI</name>
<dbReference type="GO" id="GO:0005886">
    <property type="term" value="C:plasma membrane"/>
    <property type="evidence" value="ECO:0007669"/>
    <property type="project" value="TreeGrafter"/>
</dbReference>
<proteinExistence type="predicted"/>
<organism evidence="3 4">
    <name type="scientific">Mucilaginibacter xinganensis</name>
    <dbReference type="NCBI Taxonomy" id="1234841"/>
    <lineage>
        <taxon>Bacteria</taxon>
        <taxon>Pseudomonadati</taxon>
        <taxon>Bacteroidota</taxon>
        <taxon>Sphingobacteriia</taxon>
        <taxon>Sphingobacteriales</taxon>
        <taxon>Sphingobacteriaceae</taxon>
        <taxon>Mucilaginibacter</taxon>
    </lineage>
</organism>
<feature type="domain" description="GP-PDE" evidence="2">
    <location>
        <begin position="30"/>
        <end position="265"/>
    </location>
</feature>
<dbReference type="SUPFAM" id="SSF51695">
    <property type="entry name" value="PLC-like phosphodiesterases"/>
    <property type="match status" value="1"/>
</dbReference>
<dbReference type="OrthoDB" id="384721at2"/>
<dbReference type="RefSeq" id="WP_094569545.1">
    <property type="nucleotide sequence ID" value="NZ_CP022743.1"/>
</dbReference>
<protein>
    <recommendedName>
        <fullName evidence="2">GP-PDE domain-containing protein</fullName>
    </recommendedName>
</protein>
<feature type="signal peptide" evidence="1">
    <location>
        <begin position="1"/>
        <end position="19"/>
    </location>
</feature>